<dbReference type="EMBL" id="FQUO01000002">
    <property type="protein sequence ID" value="SHE74339.1"/>
    <property type="molecule type" value="Genomic_DNA"/>
</dbReference>
<evidence type="ECO:0000313" key="2">
    <source>
        <dbReference type="Proteomes" id="UP000184368"/>
    </source>
</evidence>
<gene>
    <name evidence="1" type="ORF">SAMN05444008_102434</name>
</gene>
<organism evidence="1 2">
    <name type="scientific">Cnuella takakiae</name>
    <dbReference type="NCBI Taxonomy" id="1302690"/>
    <lineage>
        <taxon>Bacteria</taxon>
        <taxon>Pseudomonadati</taxon>
        <taxon>Bacteroidota</taxon>
        <taxon>Chitinophagia</taxon>
        <taxon>Chitinophagales</taxon>
        <taxon>Chitinophagaceae</taxon>
        <taxon>Cnuella</taxon>
    </lineage>
</organism>
<name>A0A1M4VZF5_9BACT</name>
<evidence type="ECO:0000313" key="1">
    <source>
        <dbReference type="EMBL" id="SHE74339.1"/>
    </source>
</evidence>
<dbReference type="OrthoDB" id="666961at2"/>
<dbReference type="RefSeq" id="WP_073040243.1">
    <property type="nucleotide sequence ID" value="NZ_FQUO01000002.1"/>
</dbReference>
<dbReference type="AlphaFoldDB" id="A0A1M4VZF5"/>
<sequence>MTDTDKIYRGLVSFVHYDKHFATIEYKAGGKMKSINTKTKLPGAGGKTHHFRVGDEINFKLRLTDRGDRQTAYDVEFLYNGGLDKLTQKARSENRFSGYLKQVEDDLFVKEMETYLFFPLKLSPWENKPGEQSFNAPVTFQLVNLDKPKQIAAALSYRVFKPEYREALKAFEAKEPIPAIITKVSPYAVYLDLYGGKIPSKINLPAPGLENLEAGQELNVLISFMNEDRVVVQPA</sequence>
<reference evidence="1 2" key="1">
    <citation type="submission" date="2016-11" db="EMBL/GenBank/DDBJ databases">
        <authorList>
            <person name="Jaros S."/>
            <person name="Januszkiewicz K."/>
            <person name="Wedrychowicz H."/>
        </authorList>
    </citation>
    <scope>NUCLEOTIDE SEQUENCE [LARGE SCALE GENOMIC DNA]</scope>
    <source>
        <strain evidence="1 2">DSM 26897</strain>
    </source>
</reference>
<protein>
    <submittedName>
        <fullName evidence="1">Uncharacterized protein</fullName>
    </submittedName>
</protein>
<proteinExistence type="predicted"/>
<dbReference type="Proteomes" id="UP000184368">
    <property type="component" value="Unassembled WGS sequence"/>
</dbReference>
<accession>A0A1M4VZF5</accession>
<keyword evidence="2" id="KW-1185">Reference proteome</keyword>